<reference evidence="3" key="1">
    <citation type="journal article" date="2014" name="Front. Microbiol.">
        <title>High frequency of phylogenetically diverse reductive dehalogenase-homologous genes in deep subseafloor sedimentary metagenomes.</title>
        <authorList>
            <person name="Kawai M."/>
            <person name="Futagami T."/>
            <person name="Toyoda A."/>
            <person name="Takaki Y."/>
            <person name="Nishi S."/>
            <person name="Hori S."/>
            <person name="Arai W."/>
            <person name="Tsubouchi T."/>
            <person name="Morono Y."/>
            <person name="Uchiyama I."/>
            <person name="Ito T."/>
            <person name="Fujiyama A."/>
            <person name="Inagaki F."/>
            <person name="Takami H."/>
        </authorList>
    </citation>
    <scope>NUCLEOTIDE SEQUENCE</scope>
    <source>
        <strain evidence="3">Expedition CK06-06</strain>
    </source>
</reference>
<dbReference type="InterPro" id="IPR001789">
    <property type="entry name" value="Sig_transdc_resp-reg_receiver"/>
</dbReference>
<protein>
    <recommendedName>
        <fullName evidence="2">Response regulatory domain-containing protein</fullName>
    </recommendedName>
</protein>
<dbReference type="InterPro" id="IPR011006">
    <property type="entry name" value="CheY-like_superfamily"/>
</dbReference>
<dbReference type="AlphaFoldDB" id="X0VRU2"/>
<gene>
    <name evidence="3" type="ORF">S01H1_34389</name>
</gene>
<dbReference type="EMBL" id="BARS01021406">
    <property type="protein sequence ID" value="GAG03266.1"/>
    <property type="molecule type" value="Genomic_DNA"/>
</dbReference>
<keyword evidence="1" id="KW-0597">Phosphoprotein</keyword>
<organism evidence="3">
    <name type="scientific">marine sediment metagenome</name>
    <dbReference type="NCBI Taxonomy" id="412755"/>
    <lineage>
        <taxon>unclassified sequences</taxon>
        <taxon>metagenomes</taxon>
        <taxon>ecological metagenomes</taxon>
    </lineage>
</organism>
<proteinExistence type="predicted"/>
<dbReference type="InterPro" id="IPR050595">
    <property type="entry name" value="Bact_response_regulator"/>
</dbReference>
<feature type="domain" description="Response regulatory" evidence="2">
    <location>
        <begin position="3"/>
        <end position="129"/>
    </location>
</feature>
<comment type="caution">
    <text evidence="3">The sequence shown here is derived from an EMBL/GenBank/DDBJ whole genome shotgun (WGS) entry which is preliminary data.</text>
</comment>
<dbReference type="SMART" id="SM00448">
    <property type="entry name" value="REC"/>
    <property type="match status" value="1"/>
</dbReference>
<dbReference type="SUPFAM" id="SSF52172">
    <property type="entry name" value="CheY-like"/>
    <property type="match status" value="1"/>
</dbReference>
<dbReference type="Gene3D" id="3.40.50.2300">
    <property type="match status" value="1"/>
</dbReference>
<dbReference type="Pfam" id="PF00072">
    <property type="entry name" value="Response_reg"/>
    <property type="match status" value="1"/>
</dbReference>
<evidence type="ECO:0000256" key="1">
    <source>
        <dbReference type="ARBA" id="ARBA00022553"/>
    </source>
</evidence>
<evidence type="ECO:0000259" key="2">
    <source>
        <dbReference type="PROSITE" id="PS50110"/>
    </source>
</evidence>
<name>X0VRU2_9ZZZZ</name>
<dbReference type="PANTHER" id="PTHR44591">
    <property type="entry name" value="STRESS RESPONSE REGULATOR PROTEIN 1"/>
    <property type="match status" value="1"/>
</dbReference>
<dbReference type="PANTHER" id="PTHR44591:SF18">
    <property type="entry name" value="REGULATORY PROTEIN"/>
    <property type="match status" value="1"/>
</dbReference>
<accession>X0VRU2</accession>
<evidence type="ECO:0000313" key="3">
    <source>
        <dbReference type="EMBL" id="GAG03266.1"/>
    </source>
</evidence>
<sequence length="133" mass="14722">MAKILIIDDDPDMVLAIRLCLEDAGYEIIEAGNGNEGLEKVKSENPDLIVLDAMMDTATEGFQVALTLRSSDPESEYTPYRQIPILMLTAIHTTTPLRFGPDEEYLPVDDFIDKPLEPDLLAQKVKELLSAGT</sequence>
<dbReference type="PROSITE" id="PS50110">
    <property type="entry name" value="RESPONSE_REGULATORY"/>
    <property type="match status" value="1"/>
</dbReference>
<dbReference type="GO" id="GO:0000160">
    <property type="term" value="P:phosphorelay signal transduction system"/>
    <property type="evidence" value="ECO:0007669"/>
    <property type="project" value="InterPro"/>
</dbReference>